<proteinExistence type="predicted"/>
<accession>A0A6P6YG68</accession>
<name>A0A6P6YG68_DERPT</name>
<feature type="signal peptide" evidence="2">
    <location>
        <begin position="1"/>
        <end position="19"/>
    </location>
</feature>
<dbReference type="RefSeq" id="XP_027204255.1">
    <property type="nucleotide sequence ID" value="XM_027348454.1"/>
</dbReference>
<feature type="compositionally biased region" description="Low complexity" evidence="1">
    <location>
        <begin position="42"/>
        <end position="65"/>
    </location>
</feature>
<evidence type="ECO:0000256" key="1">
    <source>
        <dbReference type="SAM" id="MobiDB-lite"/>
    </source>
</evidence>
<evidence type="ECO:0000256" key="2">
    <source>
        <dbReference type="SAM" id="SignalP"/>
    </source>
</evidence>
<feature type="region of interest" description="Disordered" evidence="1">
    <location>
        <begin position="39"/>
        <end position="72"/>
    </location>
</feature>
<dbReference type="AlphaFoldDB" id="A0A6P6YG68"/>
<dbReference type="OrthoDB" id="10390858at2759"/>
<evidence type="ECO:0000313" key="3">
    <source>
        <dbReference type="Proteomes" id="UP000515146"/>
    </source>
</evidence>
<reference evidence="4" key="1">
    <citation type="submission" date="2025-08" db="UniProtKB">
        <authorList>
            <consortium name="RefSeq"/>
        </authorList>
    </citation>
    <scope>IDENTIFICATION</scope>
    <source>
        <strain evidence="4">Airmid</strain>
    </source>
</reference>
<dbReference type="KEGG" id="dpte:113797980"/>
<protein>
    <submittedName>
        <fullName evidence="4">Uncharacterized protein LOC113797980</fullName>
    </submittedName>
</protein>
<evidence type="ECO:0000313" key="4">
    <source>
        <dbReference type="RefSeq" id="XP_027204255.1"/>
    </source>
</evidence>
<dbReference type="Proteomes" id="UP000515146">
    <property type="component" value="Unplaced"/>
</dbReference>
<organism evidence="3 4">
    <name type="scientific">Dermatophagoides pteronyssinus</name>
    <name type="common">European house dust mite</name>
    <dbReference type="NCBI Taxonomy" id="6956"/>
    <lineage>
        <taxon>Eukaryota</taxon>
        <taxon>Metazoa</taxon>
        <taxon>Ecdysozoa</taxon>
        <taxon>Arthropoda</taxon>
        <taxon>Chelicerata</taxon>
        <taxon>Arachnida</taxon>
        <taxon>Acari</taxon>
        <taxon>Acariformes</taxon>
        <taxon>Sarcoptiformes</taxon>
        <taxon>Astigmata</taxon>
        <taxon>Psoroptidia</taxon>
        <taxon>Analgoidea</taxon>
        <taxon>Pyroglyphidae</taxon>
        <taxon>Dermatophagoidinae</taxon>
        <taxon>Dermatophagoides</taxon>
    </lineage>
</organism>
<dbReference type="InParanoid" id="A0A6P6YG68"/>
<sequence length="331" mass="37377">MLFSWQIFITSAFIASVGCIKPDKDEMIAEESERYYSPLRYSSPAAQQSSSQSSSGSSSSSSSNSRNGGDIYKKSASEYWPQMTDDHSSMMQDPYSDNSPFYPMTNSIQQADYLMTSVNQAYLKGKDINVMPDHKPITLHYRTHAQPIVVHQTRLPGPKPEVKHTTSHEEPQRVVHEVIRPIIQEVHEIIQPYRRVVQQVQPVIEEVRTIIAKDAGKSSSGMGAANMDRGSYSSASASLPQLMSHKPNPHYQHQSVSGSNEVFRHLSPKTLQSYRKAMYEQSKSSEDDHVLPMATTNNQQNNRFIRSRVYLTPKGEPVYQSNYRPPVYLSA</sequence>
<feature type="chain" id="PRO_5027768742" evidence="2">
    <location>
        <begin position="20"/>
        <end position="331"/>
    </location>
</feature>
<keyword evidence="2" id="KW-0732">Signal</keyword>
<keyword evidence="3" id="KW-1185">Reference proteome</keyword>
<gene>
    <name evidence="4" type="primary">LOC113797980</name>
</gene>